<name>A0A645CDV1_9ZZZZ</name>
<gene>
    <name evidence="1" type="ORF">SDC9_122118</name>
</gene>
<organism evidence="1">
    <name type="scientific">bioreactor metagenome</name>
    <dbReference type="NCBI Taxonomy" id="1076179"/>
    <lineage>
        <taxon>unclassified sequences</taxon>
        <taxon>metagenomes</taxon>
        <taxon>ecological metagenomes</taxon>
    </lineage>
</organism>
<proteinExistence type="predicted"/>
<comment type="caution">
    <text evidence="1">The sequence shown here is derived from an EMBL/GenBank/DDBJ whole genome shotgun (WGS) entry which is preliminary data.</text>
</comment>
<reference evidence="1" key="1">
    <citation type="submission" date="2019-08" db="EMBL/GenBank/DDBJ databases">
        <authorList>
            <person name="Kucharzyk K."/>
            <person name="Murdoch R.W."/>
            <person name="Higgins S."/>
            <person name="Loffler F."/>
        </authorList>
    </citation>
    <scope>NUCLEOTIDE SEQUENCE</scope>
</reference>
<dbReference type="AlphaFoldDB" id="A0A645CDV1"/>
<accession>A0A645CDV1</accession>
<sequence length="92" mass="10205">MLVLIEEFLIDIIIKDNKDNPRIVTGTLCEAGIVAELRTSIPLLSNSSFKVMLFGLSVKYFVPSFKVTFIFCEALTSTVVTIKLEVSFKNSG</sequence>
<dbReference type="EMBL" id="VSSQ01026419">
    <property type="protein sequence ID" value="MPM75127.1"/>
    <property type="molecule type" value="Genomic_DNA"/>
</dbReference>
<protein>
    <submittedName>
        <fullName evidence="1">Uncharacterized protein</fullName>
    </submittedName>
</protein>
<evidence type="ECO:0000313" key="1">
    <source>
        <dbReference type="EMBL" id="MPM75127.1"/>
    </source>
</evidence>